<feature type="repeat" description="ANK" evidence="6">
    <location>
        <begin position="192"/>
        <end position="224"/>
    </location>
</feature>
<dbReference type="PANTHER" id="PTHR24135">
    <property type="entry name" value="SH3 AND MULTIPLE ANKYRIN REPEAT DOMAINS PROTEIN"/>
    <property type="match status" value="1"/>
</dbReference>
<evidence type="ECO:0000256" key="3">
    <source>
        <dbReference type="ARBA" id="ARBA00022537"/>
    </source>
</evidence>
<dbReference type="InterPro" id="IPR036770">
    <property type="entry name" value="Ankyrin_rpt-contain_sf"/>
</dbReference>
<dbReference type="Proteomes" id="UP000694941">
    <property type="component" value="Unplaced"/>
</dbReference>
<dbReference type="CDD" id="cd17091">
    <property type="entry name" value="FERM_F0_SHANK"/>
    <property type="match status" value="1"/>
</dbReference>
<keyword evidence="6" id="KW-0040">ANK repeat</keyword>
<name>A0ABM1SUI1_LIMPO</name>
<dbReference type="SUPFAM" id="SSF48403">
    <property type="entry name" value="Ankyrin repeat"/>
    <property type="match status" value="1"/>
</dbReference>
<dbReference type="InterPro" id="IPR002110">
    <property type="entry name" value="Ankyrin_rpt"/>
</dbReference>
<keyword evidence="4" id="KW-0800">Toxin</keyword>
<reference evidence="9" key="1">
    <citation type="submission" date="2025-08" db="UniProtKB">
        <authorList>
            <consortium name="RefSeq"/>
        </authorList>
    </citation>
    <scope>IDENTIFICATION</scope>
    <source>
        <tissue evidence="9">Muscle</tissue>
    </source>
</reference>
<keyword evidence="3" id="KW-1052">Target cell membrane</keyword>
<gene>
    <name evidence="9" type="primary">LOC111086889</name>
</gene>
<keyword evidence="4" id="KW-0528">Neurotoxin</keyword>
<dbReference type="PROSITE" id="PS50297">
    <property type="entry name" value="ANK_REP_REGION"/>
    <property type="match status" value="1"/>
</dbReference>
<dbReference type="Gene3D" id="3.10.20.90">
    <property type="entry name" value="Phosphatidylinositol 3-kinase Catalytic Subunit, Chain A, domain 1"/>
    <property type="match status" value="1"/>
</dbReference>
<dbReference type="Pfam" id="PF12796">
    <property type="entry name" value="Ank_2"/>
    <property type="match status" value="1"/>
</dbReference>
<evidence type="ECO:0000313" key="8">
    <source>
        <dbReference type="Proteomes" id="UP000694941"/>
    </source>
</evidence>
<evidence type="ECO:0000256" key="4">
    <source>
        <dbReference type="ARBA" id="ARBA00023028"/>
    </source>
</evidence>
<dbReference type="InterPro" id="IPR051569">
    <property type="entry name" value="SHANK"/>
</dbReference>
<proteinExistence type="predicted"/>
<keyword evidence="5" id="KW-0472">Membrane</keyword>
<evidence type="ECO:0000259" key="7">
    <source>
        <dbReference type="Pfam" id="PF16511"/>
    </source>
</evidence>
<dbReference type="GeneID" id="111086889"/>
<dbReference type="InterPro" id="IPR032425">
    <property type="entry name" value="FERM_f0"/>
</dbReference>
<evidence type="ECO:0000256" key="6">
    <source>
        <dbReference type="PROSITE-ProRule" id="PRU00023"/>
    </source>
</evidence>
<keyword evidence="8" id="KW-1185">Reference proteome</keyword>
<dbReference type="RefSeq" id="XP_022247287.1">
    <property type="nucleotide sequence ID" value="XM_022391579.1"/>
</dbReference>
<comment type="subcellular location">
    <subcellularLocation>
        <location evidence="1">Target cell membrane</location>
    </subcellularLocation>
</comment>
<evidence type="ECO:0000256" key="5">
    <source>
        <dbReference type="ARBA" id="ARBA00023298"/>
    </source>
</evidence>
<dbReference type="SMART" id="SM00248">
    <property type="entry name" value="ANK"/>
    <property type="match status" value="3"/>
</dbReference>
<sequence length="269" mass="30536">MKAVAMETADDSSSQTSEGIVNVRVFVPELHLEKCFQFHQDELVWDVKQQVLSSLPKDLNDSVNYGLFMLPKNGKAGKFLDEERLLTEYPLIDTVGYLELRYKRRVSKMMNADDKQNKQLHTRATFRRMIDHVTNGNVDKVSKLCGKGLDPNFHCPESGESPLMLATALPQPAAVLMELVNGGAHLDFRMKDGRTALHRAVERDNYEALKNLLDLGASPNYKDNRGLTALYFSVFYGRDAKLTEILLRDHATFGIADHQGWQEVHQVWN</sequence>
<evidence type="ECO:0000256" key="1">
    <source>
        <dbReference type="ARBA" id="ARBA00004175"/>
    </source>
</evidence>
<dbReference type="PROSITE" id="PS50088">
    <property type="entry name" value="ANK_REPEAT"/>
    <property type="match status" value="1"/>
</dbReference>
<accession>A0ABM1SUI1</accession>
<protein>
    <submittedName>
        <fullName evidence="9">SH3 and multiple ankyrin repeat domains protein 3-like</fullName>
    </submittedName>
</protein>
<dbReference type="Gene3D" id="1.25.40.20">
    <property type="entry name" value="Ankyrin repeat-containing domain"/>
    <property type="match status" value="1"/>
</dbReference>
<organism evidence="8 9">
    <name type="scientific">Limulus polyphemus</name>
    <name type="common">Atlantic horseshoe crab</name>
    <dbReference type="NCBI Taxonomy" id="6850"/>
    <lineage>
        <taxon>Eukaryota</taxon>
        <taxon>Metazoa</taxon>
        <taxon>Ecdysozoa</taxon>
        <taxon>Arthropoda</taxon>
        <taxon>Chelicerata</taxon>
        <taxon>Merostomata</taxon>
        <taxon>Xiphosura</taxon>
        <taxon>Limulidae</taxon>
        <taxon>Limulus</taxon>
    </lineage>
</organism>
<keyword evidence="2" id="KW-0268">Exocytosis</keyword>
<feature type="domain" description="Talin N-terminal F0" evidence="7">
    <location>
        <begin position="23"/>
        <end position="92"/>
    </location>
</feature>
<keyword evidence="4" id="KW-0638">Presynaptic neurotoxin</keyword>
<evidence type="ECO:0000313" key="9">
    <source>
        <dbReference type="RefSeq" id="XP_022247287.1"/>
    </source>
</evidence>
<keyword evidence="5" id="KW-1053">Target membrane</keyword>
<dbReference type="Pfam" id="PF16511">
    <property type="entry name" value="FERM_f0"/>
    <property type="match status" value="1"/>
</dbReference>
<dbReference type="PANTHER" id="PTHR24135:SF28">
    <property type="entry name" value="LD13733P"/>
    <property type="match status" value="1"/>
</dbReference>
<evidence type="ECO:0000256" key="2">
    <source>
        <dbReference type="ARBA" id="ARBA00022483"/>
    </source>
</evidence>